<reference evidence="4 5" key="1">
    <citation type="submission" date="2018-08" db="EMBL/GenBank/DDBJ databases">
        <title>Crown Gall in kiwifruit.</title>
        <authorList>
            <person name="Visnovsky S.B."/>
            <person name="Pitman A.R."/>
        </authorList>
    </citation>
    <scope>NUCLEOTIDE SEQUENCE [LARGE SCALE GENOMIC DNA]</scope>
    <source>
        <strain evidence="4 5">SBV_302_78_2</strain>
    </source>
</reference>
<dbReference type="GO" id="GO:0004673">
    <property type="term" value="F:protein histidine kinase activity"/>
    <property type="evidence" value="ECO:0007669"/>
    <property type="project" value="UniProtKB-EC"/>
</dbReference>
<protein>
    <recommendedName>
        <fullName evidence="2">histidine kinase</fullName>
        <ecNumber evidence="2">2.7.13.3</ecNumber>
    </recommendedName>
</protein>
<dbReference type="EC" id="2.7.13.3" evidence="2"/>
<comment type="caution">
    <text evidence="4">The sequence shown here is derived from an EMBL/GenBank/DDBJ whole genome shotgun (WGS) entry which is preliminary data.</text>
</comment>
<dbReference type="AlphaFoldDB" id="A0AA88F387"/>
<dbReference type="InterPro" id="IPR005467">
    <property type="entry name" value="His_kinase_dom"/>
</dbReference>
<evidence type="ECO:0000313" key="5">
    <source>
        <dbReference type="Proteomes" id="UP000473658"/>
    </source>
</evidence>
<gene>
    <name evidence="4" type="ORF">DXM27_07310</name>
</gene>
<dbReference type="InterPro" id="IPR004358">
    <property type="entry name" value="Sig_transdc_His_kin-like_C"/>
</dbReference>
<feature type="domain" description="Histidine kinase" evidence="3">
    <location>
        <begin position="712"/>
        <end position="849"/>
    </location>
</feature>
<dbReference type="PRINTS" id="PR00344">
    <property type="entry name" value="BCTRLSENSOR"/>
</dbReference>
<dbReference type="PROSITE" id="PS50109">
    <property type="entry name" value="HIS_KIN"/>
    <property type="match status" value="1"/>
</dbReference>
<dbReference type="InterPro" id="IPR003594">
    <property type="entry name" value="HATPase_dom"/>
</dbReference>
<dbReference type="Proteomes" id="UP000473658">
    <property type="component" value="Unassembled WGS sequence"/>
</dbReference>
<dbReference type="InterPro" id="IPR036890">
    <property type="entry name" value="HATPase_C_sf"/>
</dbReference>
<evidence type="ECO:0000256" key="1">
    <source>
        <dbReference type="ARBA" id="ARBA00000085"/>
    </source>
</evidence>
<dbReference type="SMART" id="SM00387">
    <property type="entry name" value="HATPase_c"/>
    <property type="match status" value="1"/>
</dbReference>
<dbReference type="SUPFAM" id="SSF55874">
    <property type="entry name" value="ATPase domain of HSP90 chaperone/DNA topoisomerase II/histidine kinase"/>
    <property type="match status" value="2"/>
</dbReference>
<name>A0AA88F387_RHIRH</name>
<dbReference type="Pfam" id="PF13589">
    <property type="entry name" value="HATPase_c_3"/>
    <property type="match status" value="1"/>
</dbReference>
<organism evidence="4 5">
    <name type="scientific">Rhizobium rhizogenes</name>
    <name type="common">Agrobacterium rhizogenes</name>
    <dbReference type="NCBI Taxonomy" id="359"/>
    <lineage>
        <taxon>Bacteria</taxon>
        <taxon>Pseudomonadati</taxon>
        <taxon>Pseudomonadota</taxon>
        <taxon>Alphaproteobacteria</taxon>
        <taxon>Hyphomicrobiales</taxon>
        <taxon>Rhizobiaceae</taxon>
        <taxon>Rhizobium/Agrobacterium group</taxon>
        <taxon>Rhizobium</taxon>
    </lineage>
</organism>
<evidence type="ECO:0000313" key="4">
    <source>
        <dbReference type="EMBL" id="KAA3502764.1"/>
    </source>
</evidence>
<accession>A0AA88F387</accession>
<dbReference type="EMBL" id="QRFF01000002">
    <property type="protein sequence ID" value="KAA3502764.1"/>
    <property type="molecule type" value="Genomic_DNA"/>
</dbReference>
<sequence length="859" mass="96827">MSRKLQFRVSAKTARLIGRENVATADGAISELVKNSYDADARICIIALTKKYDEMPDRISAAEYKWFLSRFPNAGDWFEKDHATFKIKEGLSTSDQASLDEHIGRIRELWIVDNGAGMSASAIENHWMVIGTNFKEKNHLSRKGRTRTGAKGIGRFALDRLGAEATVSSRIKTDEGLFRSLTWSVDWGAFEDEDAALDEITANLEDDTGDYIEAIQKITSFETIHKVIEEASVATYAGTREPLSFDTGTSIKVSLLRDEWDSEAVETLRRSLSSLVPPDEQASFRIVMFDDVSPMNDVEIVSEILSDFDYKIEAEFSADGTAEIKIWRNELNVDEFPTALFDRPDMKGDQFKRESFFSAPVSYTRSLEQLLGAKRNNKVLQAARNVGPFKVTLRFYKLALASRDDQEKYPYRSFQPGPRRAWLDRYAGIKIYRDNFFVRPYGETGGRAFDWLGLGGRRAANPVQPSRKTWPVPPQNISGTVEISRSKNPRLSDQSNREAIAESAEFDAFRELITRIIKEFEKDRSTIHFNLLEVFKAANHEEEVRQEGERIAEKVVEEAGRKNDAGNPSAPKAMDVADPTLTLSKTVQFQRAEIEELKEEQVMLRSLATLGTVLVSFSHEMGQLQNAMGSRSLEMSDLLADIIPREIAFKEKPAFNPYVLLDDWLDEDRKIKQWFSFVLGSVRPERRRQKNINVKDYLADLSTSWEGFLAPRHVQLQIDFSADPLVEFVAYEIDVDSIFNNLILNSVEAFVEQPHSEDRRILISIKDGGQGELIVAYSDNGPGLDSSISKPNDIFEFAVTTKRDSSGKTVGTGLGMWIMESIVRNYGGVAEVKAGQLGFAVELRLPVSKRDVNDSVAVH</sequence>
<dbReference type="PANTHER" id="PTHR43065">
    <property type="entry name" value="SENSOR HISTIDINE KINASE"/>
    <property type="match status" value="1"/>
</dbReference>
<dbReference type="Gene3D" id="3.30.565.10">
    <property type="entry name" value="Histidine kinase-like ATPase, C-terminal domain"/>
    <property type="match status" value="2"/>
</dbReference>
<dbReference type="RefSeq" id="WP_149898480.1">
    <property type="nucleotide sequence ID" value="NZ_QRFF01000002.1"/>
</dbReference>
<comment type="catalytic activity">
    <reaction evidence="1">
        <text>ATP + protein L-histidine = ADP + protein N-phospho-L-histidine.</text>
        <dbReference type="EC" id="2.7.13.3"/>
    </reaction>
</comment>
<evidence type="ECO:0000259" key="3">
    <source>
        <dbReference type="PROSITE" id="PS50109"/>
    </source>
</evidence>
<evidence type="ECO:0000256" key="2">
    <source>
        <dbReference type="ARBA" id="ARBA00012438"/>
    </source>
</evidence>
<proteinExistence type="predicted"/>
<dbReference type="Pfam" id="PF02518">
    <property type="entry name" value="HATPase_c"/>
    <property type="match status" value="1"/>
</dbReference>